<evidence type="ECO:0000313" key="1">
    <source>
        <dbReference type="EMBL" id="GAA3932944.1"/>
    </source>
</evidence>
<sequence length="110" mass="12331">MTTLVHIDYPFKGPFGPALTEKFKSLAEETSNEPGLLWKIWTENPQQEEAGGVYLFQNESQAQKYLEKYLGKMISNGITEVRARIVKVHSELSDITNAPLSGQTTIQSSQ</sequence>
<dbReference type="PANTHER" id="PTHR39169">
    <property type="match status" value="1"/>
</dbReference>
<dbReference type="PANTHER" id="PTHR39169:SF1">
    <property type="entry name" value="MONOOXYGENASE YDHR-RELATED"/>
    <property type="match status" value="1"/>
</dbReference>
<dbReference type="InterPro" id="IPR014910">
    <property type="entry name" value="YdhR"/>
</dbReference>
<dbReference type="GO" id="GO:0004497">
    <property type="term" value="F:monooxygenase activity"/>
    <property type="evidence" value="ECO:0007669"/>
    <property type="project" value="UniProtKB-KW"/>
</dbReference>
<reference evidence="2" key="1">
    <citation type="journal article" date="2019" name="Int. J. Syst. Evol. Microbiol.">
        <title>The Global Catalogue of Microorganisms (GCM) 10K type strain sequencing project: providing services to taxonomists for standard genome sequencing and annotation.</title>
        <authorList>
            <consortium name="The Broad Institute Genomics Platform"/>
            <consortium name="The Broad Institute Genome Sequencing Center for Infectious Disease"/>
            <person name="Wu L."/>
            <person name="Ma J."/>
        </authorList>
    </citation>
    <scope>NUCLEOTIDE SEQUENCE [LARGE SCALE GENOMIC DNA]</scope>
    <source>
        <strain evidence="2">JCM 17551</strain>
    </source>
</reference>
<protein>
    <submittedName>
        <fullName evidence="1">Monooxygenase</fullName>
    </submittedName>
</protein>
<keyword evidence="1" id="KW-0503">Monooxygenase</keyword>
<dbReference type="Pfam" id="PF08803">
    <property type="entry name" value="ydhR"/>
    <property type="match status" value="1"/>
</dbReference>
<dbReference type="NCBIfam" id="NF008333">
    <property type="entry name" value="PRK11118.1"/>
    <property type="match status" value="1"/>
</dbReference>
<comment type="caution">
    <text evidence="1">The sequence shown here is derived from an EMBL/GenBank/DDBJ whole genome shotgun (WGS) entry which is preliminary data.</text>
</comment>
<evidence type="ECO:0000313" key="2">
    <source>
        <dbReference type="Proteomes" id="UP001501565"/>
    </source>
</evidence>
<gene>
    <name evidence="1" type="ORF">GCM10022277_32270</name>
</gene>
<organism evidence="1 2">
    <name type="scientific">Litoribacillus peritrichatus</name>
    <dbReference type="NCBI Taxonomy" id="718191"/>
    <lineage>
        <taxon>Bacteria</taxon>
        <taxon>Pseudomonadati</taxon>
        <taxon>Pseudomonadota</taxon>
        <taxon>Gammaproteobacteria</taxon>
        <taxon>Oceanospirillales</taxon>
        <taxon>Oceanospirillaceae</taxon>
        <taxon>Litoribacillus</taxon>
    </lineage>
</organism>
<dbReference type="Proteomes" id="UP001501565">
    <property type="component" value="Unassembled WGS sequence"/>
</dbReference>
<dbReference type="EMBL" id="BAABBN010000007">
    <property type="protein sequence ID" value="GAA3932944.1"/>
    <property type="molecule type" value="Genomic_DNA"/>
</dbReference>
<dbReference type="InterPro" id="IPR011008">
    <property type="entry name" value="Dimeric_a/b-barrel"/>
</dbReference>
<name>A0ABP7N0S7_9GAMM</name>
<keyword evidence="2" id="KW-1185">Reference proteome</keyword>
<dbReference type="SUPFAM" id="SSF54909">
    <property type="entry name" value="Dimeric alpha+beta barrel"/>
    <property type="match status" value="1"/>
</dbReference>
<keyword evidence="1" id="KW-0560">Oxidoreductase</keyword>
<accession>A0ABP7N0S7</accession>
<proteinExistence type="predicted"/>
<dbReference type="Gene3D" id="3.30.70.100">
    <property type="match status" value="1"/>
</dbReference>